<dbReference type="EMBL" id="JBHSMG010000001">
    <property type="protein sequence ID" value="MFC5501301.1"/>
    <property type="molecule type" value="Genomic_DNA"/>
</dbReference>
<accession>A0ABW0NL44</accession>
<reference evidence="3" key="1">
    <citation type="journal article" date="2019" name="Int. J. Syst. Evol. Microbiol.">
        <title>The Global Catalogue of Microorganisms (GCM) 10K type strain sequencing project: providing services to taxonomists for standard genome sequencing and annotation.</title>
        <authorList>
            <consortium name="The Broad Institute Genomics Platform"/>
            <consortium name="The Broad Institute Genome Sequencing Center for Infectious Disease"/>
            <person name="Wu L."/>
            <person name="Ma J."/>
        </authorList>
    </citation>
    <scope>NUCLEOTIDE SEQUENCE [LARGE SCALE GENOMIC DNA]</scope>
    <source>
        <strain evidence="3">CGMCC 4.6997</strain>
    </source>
</reference>
<comment type="caution">
    <text evidence="2">The sequence shown here is derived from an EMBL/GenBank/DDBJ whole genome shotgun (WGS) entry which is preliminary data.</text>
</comment>
<name>A0ABW0NL44_9MICO</name>
<keyword evidence="3" id="KW-1185">Reference proteome</keyword>
<evidence type="ECO:0000256" key="1">
    <source>
        <dbReference type="SAM" id="Phobius"/>
    </source>
</evidence>
<evidence type="ECO:0000313" key="3">
    <source>
        <dbReference type="Proteomes" id="UP001596039"/>
    </source>
</evidence>
<sequence length="164" mass="16763">MSVAPHAGTVIPLTAVDTRVSCQLCGSRVALSASFCPHCGVATAIPTDRKGRPVDRAATRSLQLAALVIVANIVVGALALGIVVVSSDAKNLITAALGLELLHFVVVGGLVAATISYGVRGIRETKDGRLGRRNWAVLSVVVASLVGLVLAVSLSATLAMFLAR</sequence>
<feature type="transmembrane region" description="Helical" evidence="1">
    <location>
        <begin position="64"/>
        <end position="86"/>
    </location>
</feature>
<protein>
    <submittedName>
        <fullName evidence="2">Zinc ribbon domain-containing protein</fullName>
    </submittedName>
</protein>
<organism evidence="2 3">
    <name type="scientific">Lysinimonas soli</name>
    <dbReference type="NCBI Taxonomy" id="1074233"/>
    <lineage>
        <taxon>Bacteria</taxon>
        <taxon>Bacillati</taxon>
        <taxon>Actinomycetota</taxon>
        <taxon>Actinomycetes</taxon>
        <taxon>Micrococcales</taxon>
        <taxon>Microbacteriaceae</taxon>
        <taxon>Lysinimonas</taxon>
    </lineage>
</organism>
<keyword evidence="1" id="KW-1133">Transmembrane helix</keyword>
<feature type="transmembrane region" description="Helical" evidence="1">
    <location>
        <begin position="92"/>
        <end position="115"/>
    </location>
</feature>
<keyword evidence="1" id="KW-0812">Transmembrane</keyword>
<gene>
    <name evidence="2" type="ORF">ACFPJ4_03490</name>
</gene>
<proteinExistence type="predicted"/>
<feature type="transmembrane region" description="Helical" evidence="1">
    <location>
        <begin position="135"/>
        <end position="163"/>
    </location>
</feature>
<dbReference type="Proteomes" id="UP001596039">
    <property type="component" value="Unassembled WGS sequence"/>
</dbReference>
<evidence type="ECO:0000313" key="2">
    <source>
        <dbReference type="EMBL" id="MFC5501301.1"/>
    </source>
</evidence>
<keyword evidence="1" id="KW-0472">Membrane</keyword>
<dbReference type="RefSeq" id="WP_386738899.1">
    <property type="nucleotide sequence ID" value="NZ_JBHSMG010000001.1"/>
</dbReference>